<dbReference type="EMBL" id="JAQGDS010000005">
    <property type="protein sequence ID" value="KAJ6260102.1"/>
    <property type="molecule type" value="Genomic_DNA"/>
</dbReference>
<keyword evidence="4" id="KW-1185">Reference proteome</keyword>
<evidence type="ECO:0008006" key="5">
    <source>
        <dbReference type="Google" id="ProtNLM"/>
    </source>
</evidence>
<proteinExistence type="predicted"/>
<accession>A0AAD6IXD6</accession>
<feature type="chain" id="PRO_5041920661" description="Secreted protein" evidence="2">
    <location>
        <begin position="26"/>
        <end position="331"/>
    </location>
</feature>
<protein>
    <recommendedName>
        <fullName evidence="5">Secreted protein</fullName>
    </recommendedName>
</protein>
<evidence type="ECO:0000313" key="4">
    <source>
        <dbReference type="Proteomes" id="UP001221413"/>
    </source>
</evidence>
<gene>
    <name evidence="3" type="ORF">Dda_4323</name>
</gene>
<dbReference type="AlphaFoldDB" id="A0AAD6IXD6"/>
<keyword evidence="2" id="KW-0732">Signal</keyword>
<feature type="compositionally biased region" description="Low complexity" evidence="1">
    <location>
        <begin position="313"/>
        <end position="331"/>
    </location>
</feature>
<name>A0AAD6IXD6_DREDA</name>
<organism evidence="3 4">
    <name type="scientific">Drechslerella dactyloides</name>
    <name type="common">Nematode-trapping fungus</name>
    <name type="synonym">Arthrobotrys dactyloides</name>
    <dbReference type="NCBI Taxonomy" id="74499"/>
    <lineage>
        <taxon>Eukaryota</taxon>
        <taxon>Fungi</taxon>
        <taxon>Dikarya</taxon>
        <taxon>Ascomycota</taxon>
        <taxon>Pezizomycotina</taxon>
        <taxon>Orbiliomycetes</taxon>
        <taxon>Orbiliales</taxon>
        <taxon>Orbiliaceae</taxon>
        <taxon>Drechslerella</taxon>
    </lineage>
</organism>
<sequence length="331" mass="37930">MRSLGLLLSLPHMLSLLSSVKLIEAKPLNHMPRGLEYLNPVIPAIRSPKPLHQDFDHGEGTTQLLSRSPDATKTNPAQQQSTSLNPAHRLRKRWGETNFVVCATEYEILNVMDPDPDSYHTFDHPEHRYQERFDYRDPDNPFREDQAEAWHTRCTNCDCDDDGNLQPNPVRPLIGAWAWCNGEHVVRACLAWYACGCVANIEPKRRPVGVNVDRADGVLEWIDRFHETSEQNNRGQRYDWLSPGEYEPVQPREDRRQYRMSKNKQLLAGNKEPFFVEGPGGLTWDFLSSPLLSYPGSANRFPIKRRNIEIDNPPAVEQEVESVSPSVQPSR</sequence>
<dbReference type="Proteomes" id="UP001221413">
    <property type="component" value="Unassembled WGS sequence"/>
</dbReference>
<evidence type="ECO:0000313" key="3">
    <source>
        <dbReference type="EMBL" id="KAJ6260102.1"/>
    </source>
</evidence>
<comment type="caution">
    <text evidence="3">The sequence shown here is derived from an EMBL/GenBank/DDBJ whole genome shotgun (WGS) entry which is preliminary data.</text>
</comment>
<feature type="compositionally biased region" description="Polar residues" evidence="1">
    <location>
        <begin position="60"/>
        <end position="85"/>
    </location>
</feature>
<reference evidence="3" key="1">
    <citation type="submission" date="2023-01" db="EMBL/GenBank/DDBJ databases">
        <title>The chitinases involved in constricting ring structure development in the nematode-trapping fungus Drechslerella dactyloides.</title>
        <authorList>
            <person name="Wang R."/>
            <person name="Zhang L."/>
            <person name="Tang P."/>
            <person name="Li S."/>
            <person name="Liang L."/>
        </authorList>
    </citation>
    <scope>NUCLEOTIDE SEQUENCE</scope>
    <source>
        <strain evidence="3">YMF1.00031</strain>
    </source>
</reference>
<feature type="signal peptide" evidence="2">
    <location>
        <begin position="1"/>
        <end position="25"/>
    </location>
</feature>
<evidence type="ECO:0000256" key="1">
    <source>
        <dbReference type="SAM" id="MobiDB-lite"/>
    </source>
</evidence>
<feature type="region of interest" description="Disordered" evidence="1">
    <location>
        <begin position="312"/>
        <end position="331"/>
    </location>
</feature>
<evidence type="ECO:0000256" key="2">
    <source>
        <dbReference type="SAM" id="SignalP"/>
    </source>
</evidence>
<feature type="region of interest" description="Disordered" evidence="1">
    <location>
        <begin position="49"/>
        <end position="88"/>
    </location>
</feature>